<evidence type="ECO:0000259" key="3">
    <source>
        <dbReference type="Pfam" id="PF02514"/>
    </source>
</evidence>
<dbReference type="InterPro" id="IPR003672">
    <property type="entry name" value="CobN/Mg_chltase"/>
</dbReference>
<feature type="transmembrane region" description="Helical" evidence="2">
    <location>
        <begin position="1321"/>
        <end position="1341"/>
    </location>
</feature>
<dbReference type="EC" id="6.6.1.2" evidence="4"/>
<name>A0ABV6HH41_9SPHI</name>
<keyword evidence="2" id="KW-0472">Membrane</keyword>
<evidence type="ECO:0000256" key="1">
    <source>
        <dbReference type="SAM" id="MobiDB-lite"/>
    </source>
</evidence>
<reference evidence="4 5" key="1">
    <citation type="submission" date="2024-09" db="EMBL/GenBank/DDBJ databases">
        <authorList>
            <person name="Sun Q."/>
            <person name="Mori K."/>
        </authorList>
    </citation>
    <scope>NUCLEOTIDE SEQUENCE [LARGE SCALE GENOMIC DNA]</scope>
    <source>
        <strain evidence="4 5">CCM 7765</strain>
    </source>
</reference>
<dbReference type="PANTHER" id="PTHR44119">
    <property type="entry name" value="MAGNESIUM-CHELATASE SUBUNIT CHLH, CHLOROPLASTIC"/>
    <property type="match status" value="1"/>
</dbReference>
<feature type="domain" description="CobN/magnesium chelatase" evidence="3">
    <location>
        <begin position="143"/>
        <end position="731"/>
    </location>
</feature>
<sequence>MDRLFMCRKMFSKTVFIRIVLWSQLVLCFALEAFCAPAPKKIVILVSENYSKPVAEAIAQLHKLPGFTDAYLVSTAIDGNAVADVGGADLAVCYVHTPVVLQRFSAELQRIVKRGGHVYALGNTPEADSYGKQGIRFDPEVAAYFEHPSPDNLANMILMLLNRHLESTYPVKPVVPFLENGIVSLRSGEVYASFERYAQAERLGERPLVGLYMFRYEAVTRQWEYMKSYADALDTAGFDVMPFYGHPLDQAIEDHCLDADGGSRLSALLNFSSLPGASNERLQAAFSRMGVPVINAITISDDTAAWHASSLGIPLAARALSLARQELSGQIQPIIAASTESVASAGAAGYRVKYAPESRVRRLVGRVKAWSRLQSLPNRDKKIALIYYNGHPGKNNIGASYLNVLPKSLTAILKRMGEAKYDLGGQTPDPITVFDDVMNGGRNIGTWAPAELDRLVQETHPVLVPVETYKKWFGQLHPAFQKQVIKKWGEPEDSKIMTWRDPEGKIYFVLPRIAYGNINLMPQPARGWDEDAQALYHDVSLPPHHQYVAFYLYLQKGMPADAVIHLGTHGTQEWLSGREVGFDDDDAPEALMGNLVNIYPYIMDNVGEGTQAKRRGMAVIIDHLTPPFDQATLRPELRELAGTINDYDVASGKSEALAAVHLRTINRLAREANIGKDLGIDGDIKAEDVQRLEHYLQEIQETLSPMGMHTFGQSPDSVMAIKTAEAIVGRMQGIPKDSLAVLLMDVYQRIMISGQRELDALMTALNGKYVEAGSGNDPIRNPSALPTGKNFYSFDPDRIPTTDTYREGEKLANQLIADYRGRHDGQYPDKVGFNLWSVETIRHEGIMESQILSLLGIKPTYDGFGRLKGVEAIADTALGRPRIDVVITPSGLYRDLFPNLMLLLDKAVSLAYQQDGANYLREHIDQSVDKLLSSGLKDTTLARQLASIRLFSTKSGSYGNGLNDVVQASDKWKKDQKVGAVYFNRMGHLYGQGLWGNIPDGELPETAKDLAVSLFKSALSGTKAVVHSRSTNVYGALDNDDFFQALGGMAMAVRHVDGASPDVMITNLADPRNTRQESLNKFIGREMNTRYLNPKWIEKMLDEGYAGARMIGQVADNMWGWQVTTPEAIDAQKWEDWMDTYVNDQYNLDVKGRFAKAGNTYAYQTMLARMLEVVRKNYWKPDEQRLQQLMTEYLKTAEETGLSCADNVCGNGALTDFLKQRANNTGNKELVSNLIEQLGKIHTSSSSSVKGNAAKAVAEPRKPVKGRARSGRWSKDPGTTGQNAPVEKEAGKSTPVKGYKMEETSWQANDKNQKAQHVSSASYDGLLISVIALLIGFGFWFGKRY</sequence>
<evidence type="ECO:0000256" key="2">
    <source>
        <dbReference type="SAM" id="Phobius"/>
    </source>
</evidence>
<keyword evidence="4" id="KW-0436">Ligase</keyword>
<keyword evidence="2" id="KW-0812">Transmembrane</keyword>
<keyword evidence="2" id="KW-1133">Transmembrane helix</keyword>
<dbReference type="Proteomes" id="UP001589774">
    <property type="component" value="Unassembled WGS sequence"/>
</dbReference>
<keyword evidence="5" id="KW-1185">Reference proteome</keyword>
<comment type="caution">
    <text evidence="4">The sequence shown here is derived from an EMBL/GenBank/DDBJ whole genome shotgun (WGS) entry which is preliminary data.</text>
</comment>
<dbReference type="CDD" id="cd10150">
    <property type="entry name" value="CobN_like"/>
    <property type="match status" value="1"/>
</dbReference>
<gene>
    <name evidence="4" type="ORF">ACFFI0_07815</name>
</gene>
<protein>
    <submittedName>
        <fullName evidence="4">Cobaltochelatase subunit CobN</fullName>
        <ecNumber evidence="4">6.6.1.2</ecNumber>
    </submittedName>
</protein>
<feature type="region of interest" description="Disordered" evidence="1">
    <location>
        <begin position="1245"/>
        <end position="1296"/>
    </location>
</feature>
<dbReference type="PANTHER" id="PTHR44119:SF4">
    <property type="entry name" value="AEROBIC COBALTOCHELATASE SUBUNIT COBN"/>
    <property type="match status" value="1"/>
</dbReference>
<evidence type="ECO:0000313" key="4">
    <source>
        <dbReference type="EMBL" id="MFC0318212.1"/>
    </source>
</evidence>
<dbReference type="GO" id="GO:0051116">
    <property type="term" value="F:cobaltochelatase activity"/>
    <property type="evidence" value="ECO:0007669"/>
    <property type="project" value="UniProtKB-EC"/>
</dbReference>
<dbReference type="Pfam" id="PF02514">
    <property type="entry name" value="CobN-Mg_chel"/>
    <property type="match status" value="2"/>
</dbReference>
<proteinExistence type="predicted"/>
<organism evidence="4 5">
    <name type="scientific">Olivibacter oleidegradans</name>
    <dbReference type="NCBI Taxonomy" id="760123"/>
    <lineage>
        <taxon>Bacteria</taxon>
        <taxon>Pseudomonadati</taxon>
        <taxon>Bacteroidota</taxon>
        <taxon>Sphingobacteriia</taxon>
        <taxon>Sphingobacteriales</taxon>
        <taxon>Sphingobacteriaceae</taxon>
        <taxon>Olivibacter</taxon>
    </lineage>
</organism>
<feature type="compositionally biased region" description="Basic residues" evidence="1">
    <location>
        <begin position="1263"/>
        <end position="1272"/>
    </location>
</feature>
<accession>A0ABV6HH41</accession>
<dbReference type="EMBL" id="JBHLWO010000001">
    <property type="protein sequence ID" value="MFC0318212.1"/>
    <property type="molecule type" value="Genomic_DNA"/>
</dbReference>
<feature type="domain" description="CobN/magnesium chelatase" evidence="3">
    <location>
        <begin position="739"/>
        <end position="1185"/>
    </location>
</feature>
<evidence type="ECO:0000313" key="5">
    <source>
        <dbReference type="Proteomes" id="UP001589774"/>
    </source>
</evidence>